<keyword evidence="2" id="KW-0325">Glycoprotein</keyword>
<dbReference type="PANTHER" id="PTHR31044">
    <property type="entry name" value="BETA-1,3 GLUCANASE"/>
    <property type="match status" value="1"/>
</dbReference>
<dbReference type="PANTHER" id="PTHR31044:SF52">
    <property type="entry name" value="OS01G0631500 PROTEIN"/>
    <property type="match status" value="1"/>
</dbReference>
<organism evidence="5 6">
    <name type="scientific">Rosa chinensis</name>
    <name type="common">China rose</name>
    <dbReference type="NCBI Taxonomy" id="74649"/>
    <lineage>
        <taxon>Eukaryota</taxon>
        <taxon>Viridiplantae</taxon>
        <taxon>Streptophyta</taxon>
        <taxon>Embryophyta</taxon>
        <taxon>Tracheophyta</taxon>
        <taxon>Spermatophyta</taxon>
        <taxon>Magnoliopsida</taxon>
        <taxon>eudicotyledons</taxon>
        <taxon>Gunneridae</taxon>
        <taxon>Pentapetalae</taxon>
        <taxon>rosids</taxon>
        <taxon>fabids</taxon>
        <taxon>Rosales</taxon>
        <taxon>Rosaceae</taxon>
        <taxon>Rosoideae</taxon>
        <taxon>Rosoideae incertae sedis</taxon>
        <taxon>Rosa</taxon>
    </lineage>
</organism>
<accession>A0A2P6Q5D6</accession>
<dbReference type="AlphaFoldDB" id="A0A2P6Q5D6"/>
<evidence type="ECO:0000313" key="5">
    <source>
        <dbReference type="EMBL" id="PRQ29391.1"/>
    </source>
</evidence>
<dbReference type="STRING" id="74649.A0A2P6Q5D6"/>
<evidence type="ECO:0000256" key="3">
    <source>
        <dbReference type="ARBA" id="ARBA00022729"/>
    </source>
</evidence>
<protein>
    <submittedName>
        <fullName evidence="5">Putative glucan endo-1,3-beta-D-glucosidase</fullName>
        <ecNumber evidence="5">3.2.1.39</ecNumber>
    </submittedName>
</protein>
<reference evidence="5 6" key="1">
    <citation type="journal article" date="2018" name="Nat. Genet.">
        <title>The Rosa genome provides new insights in the design of modern roses.</title>
        <authorList>
            <person name="Bendahmane M."/>
        </authorList>
    </citation>
    <scope>NUCLEOTIDE SEQUENCE [LARGE SCALE GENOMIC DNA]</scope>
    <source>
        <strain evidence="6">cv. Old Blush</strain>
    </source>
</reference>
<evidence type="ECO:0000313" key="6">
    <source>
        <dbReference type="Proteomes" id="UP000238479"/>
    </source>
</evidence>
<dbReference type="EMBL" id="PDCK01000043">
    <property type="protein sequence ID" value="PRQ29391.1"/>
    <property type="molecule type" value="Genomic_DNA"/>
</dbReference>
<dbReference type="SMART" id="SM00768">
    <property type="entry name" value="X8"/>
    <property type="match status" value="1"/>
</dbReference>
<keyword evidence="6" id="KW-1185">Reference proteome</keyword>
<proteinExistence type="predicted"/>
<keyword evidence="2" id="KW-0336">GPI-anchor</keyword>
<dbReference type="InterPro" id="IPR012946">
    <property type="entry name" value="X8"/>
</dbReference>
<dbReference type="Proteomes" id="UP000238479">
    <property type="component" value="Chromosome 5"/>
</dbReference>
<keyword evidence="5" id="KW-0378">Hydrolase</keyword>
<comment type="caution">
    <text evidence="5">The sequence shown here is derived from an EMBL/GenBank/DDBJ whole genome shotgun (WGS) entry which is preliminary data.</text>
</comment>
<dbReference type="GO" id="GO:0009506">
    <property type="term" value="C:plasmodesma"/>
    <property type="evidence" value="ECO:0007669"/>
    <property type="project" value="UniProtKB-ARBA"/>
</dbReference>
<dbReference type="GO" id="GO:0098552">
    <property type="term" value="C:side of membrane"/>
    <property type="evidence" value="ECO:0007669"/>
    <property type="project" value="UniProtKB-KW"/>
</dbReference>
<keyword evidence="5" id="KW-0326">Glycosidase</keyword>
<dbReference type="InterPro" id="IPR044788">
    <property type="entry name" value="X8_dom_prot"/>
</dbReference>
<keyword evidence="3" id="KW-0732">Signal</keyword>
<dbReference type="EC" id="3.2.1.39" evidence="5"/>
<comment type="subcellular location">
    <subcellularLocation>
        <location evidence="1">Cell membrane</location>
        <topology evidence="1">Lipid-anchor</topology>
        <topology evidence="1">GPI-anchor</topology>
    </subcellularLocation>
</comment>
<dbReference type="Gene3D" id="1.20.58.1040">
    <property type="match status" value="1"/>
</dbReference>
<evidence type="ECO:0000256" key="2">
    <source>
        <dbReference type="ARBA" id="ARBA00022622"/>
    </source>
</evidence>
<keyword evidence="2" id="KW-0449">Lipoprotein</keyword>
<dbReference type="GO" id="GO:0042973">
    <property type="term" value="F:glucan endo-1,3-beta-D-glucosidase activity"/>
    <property type="evidence" value="ECO:0007669"/>
    <property type="project" value="UniProtKB-EC"/>
</dbReference>
<sequence>MMKPQAPSFESPQPQDLLGTHKIHSSGACDVEFSFCGHFHISPFKAFAQTWCVAKPSLGHDTLVNVESYACNFADCFSIHSGDPCFVTSNLFSRASFAMNAYYQEEHDCKFGGSGLKSITDPSYGNCIFVGSEKMISPQAALVMDFKFKLFAFTSTSWFLTLCRRVFTFELL</sequence>
<evidence type="ECO:0000256" key="1">
    <source>
        <dbReference type="ARBA" id="ARBA00004609"/>
    </source>
</evidence>
<keyword evidence="2" id="KW-0472">Membrane</keyword>
<evidence type="ECO:0000259" key="4">
    <source>
        <dbReference type="SMART" id="SM00768"/>
    </source>
</evidence>
<dbReference type="Gramene" id="PRQ29391">
    <property type="protein sequence ID" value="PRQ29391"/>
    <property type="gene ID" value="RchiOBHm_Chr5g0013371"/>
</dbReference>
<name>A0A2P6Q5D6_ROSCH</name>
<dbReference type="GO" id="GO:0005886">
    <property type="term" value="C:plasma membrane"/>
    <property type="evidence" value="ECO:0007669"/>
    <property type="project" value="UniProtKB-SubCell"/>
</dbReference>
<dbReference type="Pfam" id="PF07983">
    <property type="entry name" value="X8"/>
    <property type="match status" value="1"/>
</dbReference>
<feature type="domain" description="X8" evidence="4">
    <location>
        <begin position="50"/>
        <end position="129"/>
    </location>
</feature>
<gene>
    <name evidence="5" type="ORF">RchiOBHm_Chr5g0013371</name>
</gene>